<keyword evidence="1" id="KW-0812">Transmembrane</keyword>
<organism evidence="2 3">
    <name type="scientific">Rhizophagus irregularis</name>
    <dbReference type="NCBI Taxonomy" id="588596"/>
    <lineage>
        <taxon>Eukaryota</taxon>
        <taxon>Fungi</taxon>
        <taxon>Fungi incertae sedis</taxon>
        <taxon>Mucoromycota</taxon>
        <taxon>Glomeromycotina</taxon>
        <taxon>Glomeromycetes</taxon>
        <taxon>Glomerales</taxon>
        <taxon>Glomeraceae</taxon>
        <taxon>Rhizophagus</taxon>
    </lineage>
</organism>
<proteinExistence type="predicted"/>
<name>A0A915ZQ99_9GLOM</name>
<keyword evidence="1" id="KW-1133">Transmembrane helix</keyword>
<comment type="caution">
    <text evidence="2">The sequence shown here is derived from an EMBL/GenBank/DDBJ whole genome shotgun (WGS) entry which is preliminary data.</text>
</comment>
<evidence type="ECO:0000313" key="3">
    <source>
        <dbReference type="Proteomes" id="UP000684084"/>
    </source>
</evidence>
<evidence type="ECO:0000313" key="2">
    <source>
        <dbReference type="EMBL" id="CAB5383136.1"/>
    </source>
</evidence>
<evidence type="ECO:0000256" key="1">
    <source>
        <dbReference type="SAM" id="Phobius"/>
    </source>
</evidence>
<accession>A0A915ZQ99</accession>
<reference evidence="2" key="1">
    <citation type="submission" date="2020-05" db="EMBL/GenBank/DDBJ databases">
        <authorList>
            <person name="Rincon C."/>
            <person name="Sanders R I."/>
            <person name="Robbins C."/>
            <person name="Chaturvedi A."/>
        </authorList>
    </citation>
    <scope>NUCLEOTIDE SEQUENCE</scope>
    <source>
        <strain evidence="2">CHB12</strain>
    </source>
</reference>
<protein>
    <submittedName>
        <fullName evidence="2">Uncharacterized protein</fullName>
    </submittedName>
</protein>
<dbReference type="AlphaFoldDB" id="A0A915ZQ99"/>
<dbReference type="OrthoDB" id="2455990at2759"/>
<feature type="transmembrane region" description="Helical" evidence="1">
    <location>
        <begin position="18"/>
        <end position="41"/>
    </location>
</feature>
<dbReference type="EMBL" id="CAGKOT010000048">
    <property type="protein sequence ID" value="CAB5383136.1"/>
    <property type="molecule type" value="Genomic_DNA"/>
</dbReference>
<dbReference type="Proteomes" id="UP000684084">
    <property type="component" value="Unassembled WGS sequence"/>
</dbReference>
<keyword evidence="1" id="KW-0472">Membrane</keyword>
<sequence length="90" mass="10327">MPYLRLLPEKHPFYCCEIWVFCLTFLTTSILVGFIVGGIVGRLSICEFDCRLFSYIQLDNSAILADMTDVTPVLRSQNLASYLSTIIYRH</sequence>
<gene>
    <name evidence="2" type="ORF">CHRIB12_LOCUS18254</name>
</gene>